<evidence type="ECO:0000313" key="2">
    <source>
        <dbReference type="Proteomes" id="UP001147653"/>
    </source>
</evidence>
<dbReference type="Pfam" id="PF09684">
    <property type="entry name" value="Tail_P2_I"/>
    <property type="match status" value="1"/>
</dbReference>
<evidence type="ECO:0000313" key="1">
    <source>
        <dbReference type="EMBL" id="MDA0184127.1"/>
    </source>
</evidence>
<accession>A0A9X3SIB6</accession>
<reference evidence="1" key="1">
    <citation type="submission" date="2022-10" db="EMBL/GenBank/DDBJ databases">
        <title>The WGS of Solirubrobacter phytolaccae KCTC 29190.</title>
        <authorList>
            <person name="Jiang Z."/>
        </authorList>
    </citation>
    <scope>NUCLEOTIDE SEQUENCE</scope>
    <source>
        <strain evidence="1">KCTC 29190</strain>
    </source>
</reference>
<keyword evidence="2" id="KW-1185">Reference proteome</keyword>
<protein>
    <submittedName>
        <fullName evidence="1">Phage tail protein</fullName>
    </submittedName>
</protein>
<comment type="caution">
    <text evidence="1">The sequence shown here is derived from an EMBL/GenBank/DDBJ whole genome shotgun (WGS) entry which is preliminary data.</text>
</comment>
<dbReference type="RefSeq" id="WP_270028544.1">
    <property type="nucleotide sequence ID" value="NZ_JAPDDP010000068.1"/>
</dbReference>
<dbReference type="InterPro" id="IPR006521">
    <property type="entry name" value="Tail_protein_I"/>
</dbReference>
<name>A0A9X3SIB6_9ACTN</name>
<sequence>MTAGARFYARLAPLEGDDGDGTLENLSVAFMHPVEIAEISRDQGELIAWEALWDPDTCPEDLLDWLAIANGIVLPPSAITPADKRYRIKQAAGRYRGTPRALVEEVQLELTGTKTVIMAFQSPDRWSYAVGTIDAETSDTAAIDAAIERQNPAFTLWSRALTSEWSYLVLGPTLIATRVGDEYTIGTPTYPDYASIVAAFSDYQHLEDNDPDL</sequence>
<dbReference type="Proteomes" id="UP001147653">
    <property type="component" value="Unassembled WGS sequence"/>
</dbReference>
<gene>
    <name evidence="1" type="ORF">OJ997_27710</name>
</gene>
<dbReference type="EMBL" id="JAPDDP010000068">
    <property type="protein sequence ID" value="MDA0184127.1"/>
    <property type="molecule type" value="Genomic_DNA"/>
</dbReference>
<dbReference type="AlphaFoldDB" id="A0A9X3SIB6"/>
<organism evidence="1 2">
    <name type="scientific">Solirubrobacter phytolaccae</name>
    <dbReference type="NCBI Taxonomy" id="1404360"/>
    <lineage>
        <taxon>Bacteria</taxon>
        <taxon>Bacillati</taxon>
        <taxon>Actinomycetota</taxon>
        <taxon>Thermoleophilia</taxon>
        <taxon>Solirubrobacterales</taxon>
        <taxon>Solirubrobacteraceae</taxon>
        <taxon>Solirubrobacter</taxon>
    </lineage>
</organism>
<proteinExistence type="predicted"/>